<dbReference type="Pfam" id="PF00194">
    <property type="entry name" value="Carb_anhydrase"/>
    <property type="match status" value="1"/>
</dbReference>
<comment type="catalytic activity">
    <reaction evidence="6">
        <text>hydrogencarbonate + H(+) = CO2 + H2O</text>
        <dbReference type="Rhea" id="RHEA:10748"/>
        <dbReference type="ChEBI" id="CHEBI:15377"/>
        <dbReference type="ChEBI" id="CHEBI:15378"/>
        <dbReference type="ChEBI" id="CHEBI:16526"/>
        <dbReference type="ChEBI" id="CHEBI:17544"/>
        <dbReference type="EC" id="4.2.1.1"/>
    </reaction>
</comment>
<dbReference type="PANTHER" id="PTHR18952">
    <property type="entry name" value="CARBONIC ANHYDRASE"/>
    <property type="match status" value="1"/>
</dbReference>
<evidence type="ECO:0000256" key="1">
    <source>
        <dbReference type="ARBA" id="ARBA00010718"/>
    </source>
</evidence>
<evidence type="ECO:0000256" key="8">
    <source>
        <dbReference type="SAM" id="SignalP"/>
    </source>
</evidence>
<evidence type="ECO:0000256" key="6">
    <source>
        <dbReference type="ARBA" id="ARBA00048348"/>
    </source>
</evidence>
<evidence type="ECO:0000313" key="10">
    <source>
        <dbReference type="EMBL" id="RDE50838.1"/>
    </source>
</evidence>
<keyword evidence="3" id="KW-0479">Metal-binding</keyword>
<proteinExistence type="inferred from homology"/>
<dbReference type="InterPro" id="IPR041891">
    <property type="entry name" value="Alpha_CA_prokaryot-like"/>
</dbReference>
<dbReference type="GO" id="GO:0004089">
    <property type="term" value="F:carbonate dehydratase activity"/>
    <property type="evidence" value="ECO:0007669"/>
    <property type="project" value="UniProtKB-EC"/>
</dbReference>
<dbReference type="SUPFAM" id="SSF51069">
    <property type="entry name" value="Carbonic anhydrase"/>
    <property type="match status" value="1"/>
</dbReference>
<evidence type="ECO:0000313" key="11">
    <source>
        <dbReference type="Proteomes" id="UP000253831"/>
    </source>
</evidence>
<dbReference type="PROSITE" id="PS51144">
    <property type="entry name" value="ALPHA_CA_2"/>
    <property type="match status" value="1"/>
</dbReference>
<evidence type="ECO:0000256" key="5">
    <source>
        <dbReference type="ARBA" id="ARBA00023239"/>
    </source>
</evidence>
<evidence type="ECO:0000256" key="2">
    <source>
        <dbReference type="ARBA" id="ARBA00012925"/>
    </source>
</evidence>
<dbReference type="InterPro" id="IPR001148">
    <property type="entry name" value="CA_dom"/>
</dbReference>
<keyword evidence="8" id="KW-0732">Signal</keyword>
<evidence type="ECO:0000259" key="9">
    <source>
        <dbReference type="PROSITE" id="PS51144"/>
    </source>
</evidence>
<dbReference type="Proteomes" id="UP000253831">
    <property type="component" value="Unassembled WGS sequence"/>
</dbReference>
<feature type="compositionally biased region" description="Basic and acidic residues" evidence="7">
    <location>
        <begin position="176"/>
        <end position="187"/>
    </location>
</feature>
<evidence type="ECO:0000256" key="4">
    <source>
        <dbReference type="ARBA" id="ARBA00022833"/>
    </source>
</evidence>
<dbReference type="InterPro" id="IPR031939">
    <property type="entry name" value="Adhesin_E-like"/>
</dbReference>
<dbReference type="GO" id="GO:0008270">
    <property type="term" value="F:zinc ion binding"/>
    <property type="evidence" value="ECO:0007669"/>
    <property type="project" value="InterPro"/>
</dbReference>
<protein>
    <recommendedName>
        <fullName evidence="2">carbonic anhydrase</fullName>
        <ecNumber evidence="2">4.2.1.1</ecNumber>
    </recommendedName>
</protein>
<dbReference type="EC" id="4.2.1.1" evidence="2"/>
<keyword evidence="4" id="KW-0862">Zinc</keyword>
<feature type="signal peptide" evidence="8">
    <location>
        <begin position="1"/>
        <end position="22"/>
    </location>
</feature>
<feature type="compositionally biased region" description="Low complexity" evidence="7">
    <location>
        <begin position="189"/>
        <end position="215"/>
    </location>
</feature>
<sequence>MLSDLRLLAVALATIAPVTASASWQLISDEPGRRVELDRASIKKVDQGKTEAHGRIVLDKPIVDPRTSSSYRIVEAVNRYDCATRSYSTLQRRYFKAEGELLRAEEVKVQVEMPVRTGMLDDKLLREVCRPKPGNDALQAARKAAEKVSAAAGELRKANEALVRKDVQRANLNTRAAEKTEPEEARAPARQSTATVATATAAATATATSTTAAARRPPRRVATRLAEEHPASSPAGSSKSESKDLLAAYAHAQIPWSYEGEGRPENWGKLRPDYATCANGQRQSPIDIRDGFRVDLEPIRFTYRPSQFRVIDNGHTVQVDVGGSHIGLLGKTYDLVQFHFHRPAEERIDGQSFEMVIHLVHKSEDGELAVVAVLLEQGLENPLIQSIWNNLPLEKNEYVQPPEQGIDLASLIPEDRSYYTYMGSLTTPPCSEDVLWLVLKQTQQLSPEQLRIFSRLYPYNARPVQPKHSRMIKESR</sequence>
<keyword evidence="5" id="KW-0456">Lyase</keyword>
<dbReference type="AlphaFoldDB" id="A0A369XTX4"/>
<dbReference type="EMBL" id="QPGA01000014">
    <property type="protein sequence ID" value="RDE50838.1"/>
    <property type="molecule type" value="Genomic_DNA"/>
</dbReference>
<dbReference type="PANTHER" id="PTHR18952:SF265">
    <property type="entry name" value="CARBONIC ANHYDRASE"/>
    <property type="match status" value="1"/>
</dbReference>
<comment type="caution">
    <text evidence="10">The sequence shown here is derived from an EMBL/GenBank/DDBJ whole genome shotgun (WGS) entry which is preliminary data.</text>
</comment>
<name>A0A369XTX4_9PROT</name>
<dbReference type="InterPro" id="IPR023561">
    <property type="entry name" value="Carbonic_anhydrase_a-class"/>
</dbReference>
<dbReference type="SMART" id="SM01057">
    <property type="entry name" value="Carb_anhydrase"/>
    <property type="match status" value="1"/>
</dbReference>
<comment type="similarity">
    <text evidence="1">Belongs to the alpha-carbonic anhydrase family.</text>
</comment>
<evidence type="ECO:0000256" key="7">
    <source>
        <dbReference type="SAM" id="MobiDB-lite"/>
    </source>
</evidence>
<dbReference type="Pfam" id="PF16747">
    <property type="entry name" value="Adhesin_E"/>
    <property type="match status" value="1"/>
</dbReference>
<accession>A0A369XTX4</accession>
<feature type="region of interest" description="Disordered" evidence="7">
    <location>
        <begin position="173"/>
        <end position="243"/>
    </location>
</feature>
<feature type="chain" id="PRO_5016992580" description="carbonic anhydrase" evidence="8">
    <location>
        <begin position="23"/>
        <end position="476"/>
    </location>
</feature>
<dbReference type="InterPro" id="IPR036398">
    <property type="entry name" value="CA_dom_sf"/>
</dbReference>
<evidence type="ECO:0000256" key="3">
    <source>
        <dbReference type="ARBA" id="ARBA00022723"/>
    </source>
</evidence>
<organism evidence="10 11">
    <name type="scientific">Candidatus Accumulibacter meliphilus</name>
    <dbReference type="NCBI Taxonomy" id="2211374"/>
    <lineage>
        <taxon>Bacteria</taxon>
        <taxon>Pseudomonadati</taxon>
        <taxon>Pseudomonadota</taxon>
        <taxon>Betaproteobacteria</taxon>
        <taxon>Candidatus Accumulibacter</taxon>
    </lineage>
</organism>
<gene>
    <name evidence="10" type="ORF">DVS81_09425</name>
</gene>
<reference evidence="10 11" key="1">
    <citation type="submission" date="2018-05" db="EMBL/GenBank/DDBJ databases">
        <title>Integrated omic analyses show evidence that a Ca. Accumulibacter phosphatis strain performs denitrification under micro-aerobic conditions.</title>
        <authorList>
            <person name="Camejo P.Y."/>
            <person name="Katherine M.D."/>
            <person name="Daniel N.R."/>
        </authorList>
    </citation>
    <scope>NUCLEOTIDE SEQUENCE [LARGE SCALE GENOMIC DNA]</scope>
    <source>
        <strain evidence="10">UW-LDO-IC</strain>
    </source>
</reference>
<dbReference type="Gene3D" id="3.10.200.10">
    <property type="entry name" value="Alpha carbonic anhydrase"/>
    <property type="match status" value="1"/>
</dbReference>
<dbReference type="CDD" id="cd03124">
    <property type="entry name" value="alpha_CA_prokaryotic_like"/>
    <property type="match status" value="1"/>
</dbReference>
<feature type="domain" description="Alpha-carbonic anhydrase" evidence="9">
    <location>
        <begin position="254"/>
        <end position="476"/>
    </location>
</feature>